<gene>
    <name evidence="1" type="ORF">IXO792_13730</name>
</gene>
<organism evidence="1 2">
    <name type="scientific">Xanthomonas oryzae pv. oryzae</name>
    <dbReference type="NCBI Taxonomy" id="64187"/>
    <lineage>
        <taxon>Bacteria</taxon>
        <taxon>Pseudomonadati</taxon>
        <taxon>Pseudomonadota</taxon>
        <taxon>Gammaproteobacteria</taxon>
        <taxon>Lysobacterales</taxon>
        <taxon>Lysobacteraceae</taxon>
        <taxon>Xanthomonas</taxon>
    </lineage>
</organism>
<sequence>MLSKVQRADGGDLSGIGPGLVLTEQAQIFVVIDLPAFANRAVRCLRLMQGQIAERCALAQAFDQRIQVLLAEPIHTSIPQHIEGLSIA</sequence>
<evidence type="ECO:0000313" key="2">
    <source>
        <dbReference type="Proteomes" id="UP000187097"/>
    </source>
</evidence>
<reference evidence="1" key="2">
    <citation type="submission" date="2020-01" db="EMBL/GenBank/DDBJ databases">
        <title>Complete genome investigation of Xanthomonas oryzae strains.</title>
        <authorList>
            <person name="Kaur A."/>
            <person name="Bansal K."/>
            <person name="Patil P.B."/>
        </authorList>
    </citation>
    <scope>NUCLEOTIDE SEQUENCE</scope>
    <source>
        <strain evidence="1">IXO792</strain>
    </source>
</reference>
<dbReference type="Proteomes" id="UP000187097">
    <property type="component" value="Chromosome"/>
</dbReference>
<name>A0AAJ5MD99_XANOO</name>
<protein>
    <submittedName>
        <fullName evidence="1">Uncharacterized protein</fullName>
    </submittedName>
</protein>
<accession>A0AAJ5MD99</accession>
<dbReference type="RefSeq" id="WP_162886861.1">
    <property type="nucleotide sequence ID" value="NZ_CP019226.1"/>
</dbReference>
<dbReference type="EMBL" id="CP047493">
    <property type="protein sequence ID" value="UXW01910.1"/>
    <property type="molecule type" value="Genomic_DNA"/>
</dbReference>
<proteinExistence type="predicted"/>
<evidence type="ECO:0000313" key="1">
    <source>
        <dbReference type="EMBL" id="UXW01910.1"/>
    </source>
</evidence>
<reference evidence="1" key="1">
    <citation type="submission" date="2015-01" db="EMBL/GenBank/DDBJ databases">
        <authorList>
            <person name="Midha S."/>
            <person name="Anil M.G."/>
            <person name="Mishra D."/>
            <person name="Brahma K."/>
            <person name="Laha G.S."/>
            <person name="Sundaram R.M."/>
            <person name="Sonti R.V."/>
            <person name="Patil P.B."/>
        </authorList>
    </citation>
    <scope>NUCLEOTIDE SEQUENCE</scope>
    <source>
        <strain evidence="1">IXO792</strain>
    </source>
</reference>
<dbReference type="AlphaFoldDB" id="A0AAJ5MD99"/>